<name>A0A562K5J9_9BRAD</name>
<comment type="caution">
    <text evidence="1">The sequence shown here is derived from an EMBL/GenBank/DDBJ whole genome shotgun (WGS) entry which is preliminary data.</text>
</comment>
<reference evidence="1 2" key="1">
    <citation type="journal article" date="2015" name="Stand. Genomic Sci.">
        <title>Genomic Encyclopedia of Bacterial and Archaeal Type Strains, Phase III: the genomes of soil and plant-associated and newly described type strains.</title>
        <authorList>
            <person name="Whitman W.B."/>
            <person name="Woyke T."/>
            <person name="Klenk H.P."/>
            <person name="Zhou Y."/>
            <person name="Lilburn T.G."/>
            <person name="Beck B.J."/>
            <person name="De Vos P."/>
            <person name="Vandamme P."/>
            <person name="Eisen J.A."/>
            <person name="Garrity G."/>
            <person name="Hugenholtz P."/>
            <person name="Kyrpides N.C."/>
        </authorList>
    </citation>
    <scope>NUCLEOTIDE SEQUENCE [LARGE SCALE GENOMIC DNA]</scope>
    <source>
        <strain evidence="1 2">CGMCC 1.10947</strain>
    </source>
</reference>
<dbReference type="EMBL" id="VLKL01000075">
    <property type="protein sequence ID" value="TWH90494.1"/>
    <property type="molecule type" value="Genomic_DNA"/>
</dbReference>
<accession>A0A562K5J9</accession>
<dbReference type="Proteomes" id="UP000317176">
    <property type="component" value="Unassembled WGS sequence"/>
</dbReference>
<evidence type="ECO:0000313" key="2">
    <source>
        <dbReference type="Proteomes" id="UP000317176"/>
    </source>
</evidence>
<keyword evidence="2" id="KW-1185">Reference proteome</keyword>
<gene>
    <name evidence="1" type="ORF">IQ17_07474</name>
</gene>
<organism evidence="1 2">
    <name type="scientific">Bradyrhizobium daqingense</name>
    <dbReference type="NCBI Taxonomy" id="993502"/>
    <lineage>
        <taxon>Bacteria</taxon>
        <taxon>Pseudomonadati</taxon>
        <taxon>Pseudomonadota</taxon>
        <taxon>Alphaproteobacteria</taxon>
        <taxon>Hyphomicrobiales</taxon>
        <taxon>Nitrobacteraceae</taxon>
        <taxon>Bradyrhizobium</taxon>
    </lineage>
</organism>
<evidence type="ECO:0000313" key="1">
    <source>
        <dbReference type="EMBL" id="TWH90494.1"/>
    </source>
</evidence>
<proteinExistence type="predicted"/>
<sequence>MLLAINRQIALAPGEYHRPARRRLTQKHQSCQRRNCLNYSVVTRSTLSVSLHIVVHQTRCGYLGTPLLLTRLALLVPTTMCSRRLWNGMIECMGGRDQRQSESLCKVPVQCHKRASFHALD</sequence>
<protein>
    <submittedName>
        <fullName evidence="1">Uncharacterized protein</fullName>
    </submittedName>
</protein>
<dbReference type="AlphaFoldDB" id="A0A562K5J9"/>